<evidence type="ECO:0000256" key="8">
    <source>
        <dbReference type="ARBA" id="ARBA00022824"/>
    </source>
</evidence>
<keyword evidence="13 18" id="KW-1015">Disulfide bond</keyword>
<evidence type="ECO:0000256" key="11">
    <source>
        <dbReference type="ARBA" id="ARBA00023002"/>
    </source>
</evidence>
<evidence type="ECO:0000313" key="20">
    <source>
        <dbReference type="EMBL" id="CAI2370117.1"/>
    </source>
</evidence>
<evidence type="ECO:0000256" key="15">
    <source>
        <dbReference type="ARBA" id="ARBA00023284"/>
    </source>
</evidence>
<dbReference type="GO" id="GO:0071949">
    <property type="term" value="F:FAD binding"/>
    <property type="evidence" value="ECO:0007669"/>
    <property type="project" value="InterPro"/>
</dbReference>
<feature type="active site" description="Nucleophile" evidence="16">
    <location>
        <position position="320"/>
    </location>
</feature>
<dbReference type="PANTHER" id="PTHR12613">
    <property type="entry name" value="ERO1-RELATED"/>
    <property type="match status" value="1"/>
</dbReference>
<organism evidence="20 21">
    <name type="scientific">Euplotes crassus</name>
    <dbReference type="NCBI Taxonomy" id="5936"/>
    <lineage>
        <taxon>Eukaryota</taxon>
        <taxon>Sar</taxon>
        <taxon>Alveolata</taxon>
        <taxon>Ciliophora</taxon>
        <taxon>Intramacronucleata</taxon>
        <taxon>Spirotrichea</taxon>
        <taxon>Hypotrichia</taxon>
        <taxon>Euplotida</taxon>
        <taxon>Euplotidae</taxon>
        <taxon>Moneuplotes</taxon>
    </lineage>
</organism>
<dbReference type="GO" id="GO:0034975">
    <property type="term" value="P:protein folding in endoplasmic reticulum"/>
    <property type="evidence" value="ECO:0007669"/>
    <property type="project" value="InterPro"/>
</dbReference>
<comment type="subcellular location">
    <subcellularLocation>
        <location evidence="2">Endoplasmic reticulum membrane</location>
        <topology evidence="2">Peripheral membrane protein</topology>
        <orientation evidence="2">Lumenal side</orientation>
    </subcellularLocation>
</comment>
<evidence type="ECO:0000313" key="21">
    <source>
        <dbReference type="Proteomes" id="UP001295684"/>
    </source>
</evidence>
<evidence type="ECO:0000256" key="7">
    <source>
        <dbReference type="ARBA" id="ARBA00022729"/>
    </source>
</evidence>
<dbReference type="GO" id="GO:0005789">
    <property type="term" value="C:endoplasmic reticulum membrane"/>
    <property type="evidence" value="ECO:0007669"/>
    <property type="project" value="UniProtKB-SubCell"/>
</dbReference>
<keyword evidence="10" id="KW-0249">Electron transport</keyword>
<feature type="binding site" evidence="17">
    <location>
        <position position="193"/>
    </location>
    <ligand>
        <name>FAD</name>
        <dbReference type="ChEBI" id="CHEBI:57692"/>
    </ligand>
</feature>
<evidence type="ECO:0000256" key="3">
    <source>
        <dbReference type="ARBA" id="ARBA00008277"/>
    </source>
</evidence>
<feature type="disulfide bond" description="Redox-active" evidence="18">
    <location>
        <begin position="79"/>
        <end position="84"/>
    </location>
</feature>
<keyword evidence="12 19" id="KW-0472">Membrane</keyword>
<dbReference type="InterPro" id="IPR007266">
    <property type="entry name" value="Ero1"/>
</dbReference>
<sequence>MAITAFCGVVVFILSGIKENRSKVMEGTIDDVCTTVEELNSINSLIHPNLNKLRKSEFFRIFKVNLEQECPFWEAEGTCITNKCVVDECEAGEVPNEFKMCNQTFDVERNLQISEMSMINSFIPSTQIDEWMKIEEKDDEAVFVNLVKNGHAWTFFNGSHIWDAIYNENCMSLLELDQCTENQVLYKLISGVHANVNLHITHNDFDLNGDPLPPNHERYLERVGLHEERLENLFFTYSLALKAINNLSGKIDEFSYLSDNPQVDNEVKETLNDLIENSIKICENPFREENMFTQWTKEQFINTVKPVFYNITRILDCVTCEKCKLYGKLQFTGLTAVMKIMFGQEKESKLTRNEMVGLINLMAKLSDSIEWYYQWLQYEQSYEYPVLYALKNHWMMLLLIVPIVIYEISCFFKTKPKLKTSVKKSQ</sequence>
<evidence type="ECO:0000256" key="1">
    <source>
        <dbReference type="ARBA" id="ARBA00001974"/>
    </source>
</evidence>
<evidence type="ECO:0000256" key="4">
    <source>
        <dbReference type="ARBA" id="ARBA00011802"/>
    </source>
</evidence>
<evidence type="ECO:0000256" key="13">
    <source>
        <dbReference type="ARBA" id="ARBA00023157"/>
    </source>
</evidence>
<dbReference type="PANTHER" id="PTHR12613:SF0">
    <property type="entry name" value="ERO1-LIKE PROTEIN"/>
    <property type="match status" value="1"/>
</dbReference>
<feature type="active site" evidence="16">
    <location>
        <position position="323"/>
    </location>
</feature>
<comment type="similarity">
    <text evidence="3">Belongs to the EROs family.</text>
</comment>
<reference evidence="20" key="1">
    <citation type="submission" date="2023-07" db="EMBL/GenBank/DDBJ databases">
        <authorList>
            <consortium name="AG Swart"/>
            <person name="Singh M."/>
            <person name="Singh A."/>
            <person name="Seah K."/>
            <person name="Emmerich C."/>
        </authorList>
    </citation>
    <scope>NUCLEOTIDE SEQUENCE</scope>
    <source>
        <strain evidence="20">DP1</strain>
    </source>
</reference>
<gene>
    <name evidence="20" type="ORF">ECRASSUSDP1_LOCUS11425</name>
</gene>
<dbReference type="EMBL" id="CAMPGE010011282">
    <property type="protein sequence ID" value="CAI2370117.1"/>
    <property type="molecule type" value="Genomic_DNA"/>
</dbReference>
<keyword evidence="8" id="KW-0256">Endoplasmic reticulum</keyword>
<feature type="disulfide bond" description="Redox-active" evidence="18">
    <location>
        <begin position="320"/>
        <end position="323"/>
    </location>
</feature>
<keyword evidence="15" id="KW-0676">Redox-active center</keyword>
<dbReference type="InterPro" id="IPR037192">
    <property type="entry name" value="ERO1-like_sf"/>
</dbReference>
<keyword evidence="19" id="KW-0812">Transmembrane</keyword>
<evidence type="ECO:0000256" key="14">
    <source>
        <dbReference type="ARBA" id="ARBA00023180"/>
    </source>
</evidence>
<dbReference type="GO" id="GO:0015035">
    <property type="term" value="F:protein-disulfide reductase activity"/>
    <property type="evidence" value="ECO:0007669"/>
    <property type="project" value="InterPro"/>
</dbReference>
<evidence type="ECO:0000256" key="5">
    <source>
        <dbReference type="ARBA" id="ARBA00022448"/>
    </source>
</evidence>
<comment type="subunit">
    <text evidence="4">May function both as a monomer and a homodimer.</text>
</comment>
<feature type="binding site" evidence="17">
    <location>
        <position position="162"/>
    </location>
    <ligand>
        <name>FAD</name>
        <dbReference type="ChEBI" id="CHEBI:57692"/>
    </ligand>
</feature>
<dbReference type="Pfam" id="PF04137">
    <property type="entry name" value="ERO1"/>
    <property type="match status" value="1"/>
</dbReference>
<evidence type="ECO:0000256" key="6">
    <source>
        <dbReference type="ARBA" id="ARBA00022630"/>
    </source>
</evidence>
<protein>
    <submittedName>
        <fullName evidence="20">Uncharacterized protein</fullName>
    </submittedName>
</protein>
<feature type="binding site" evidence="17">
    <location>
        <position position="154"/>
    </location>
    <ligand>
        <name>FAD</name>
        <dbReference type="ChEBI" id="CHEBI:57692"/>
    </ligand>
</feature>
<accession>A0AAD1UNN0</accession>
<feature type="binding site" evidence="17">
    <location>
        <position position="190"/>
    </location>
    <ligand>
        <name>FAD</name>
        <dbReference type="ChEBI" id="CHEBI:57692"/>
    </ligand>
</feature>
<dbReference type="PIRSF" id="PIRSF017205">
    <property type="entry name" value="ERO1"/>
    <property type="match status" value="1"/>
</dbReference>
<evidence type="ECO:0000256" key="10">
    <source>
        <dbReference type="ARBA" id="ARBA00022982"/>
    </source>
</evidence>
<comment type="cofactor">
    <cofactor evidence="1 17">
        <name>FAD</name>
        <dbReference type="ChEBI" id="CHEBI:57692"/>
    </cofactor>
</comment>
<evidence type="ECO:0000256" key="17">
    <source>
        <dbReference type="PIRSR" id="PIRSR017205-2"/>
    </source>
</evidence>
<keyword evidence="9 17" id="KW-0274">FAD</keyword>
<evidence type="ECO:0000256" key="18">
    <source>
        <dbReference type="PIRSR" id="PIRSR017205-3"/>
    </source>
</evidence>
<keyword evidence="21" id="KW-1185">Reference proteome</keyword>
<evidence type="ECO:0000256" key="2">
    <source>
        <dbReference type="ARBA" id="ARBA00004367"/>
    </source>
</evidence>
<dbReference type="Proteomes" id="UP001295684">
    <property type="component" value="Unassembled WGS sequence"/>
</dbReference>
<keyword evidence="6" id="KW-0285">Flavoprotein</keyword>
<name>A0AAD1UNN0_EUPCR</name>
<feature type="binding site" evidence="17">
    <location>
        <position position="222"/>
    </location>
    <ligand>
        <name>FAD</name>
        <dbReference type="ChEBI" id="CHEBI:57692"/>
    </ligand>
</feature>
<evidence type="ECO:0000256" key="9">
    <source>
        <dbReference type="ARBA" id="ARBA00022827"/>
    </source>
</evidence>
<evidence type="ECO:0000256" key="19">
    <source>
        <dbReference type="SAM" id="Phobius"/>
    </source>
</evidence>
<keyword evidence="5" id="KW-0813">Transport</keyword>
<keyword evidence="19" id="KW-1133">Transmembrane helix</keyword>
<keyword evidence="14" id="KW-0325">Glycoprotein</keyword>
<evidence type="ECO:0000256" key="12">
    <source>
        <dbReference type="ARBA" id="ARBA00023136"/>
    </source>
</evidence>
<comment type="caution">
    <text evidence="20">The sequence shown here is derived from an EMBL/GenBank/DDBJ whole genome shotgun (WGS) entry which is preliminary data.</text>
</comment>
<proteinExistence type="inferred from homology"/>
<keyword evidence="11" id="KW-0560">Oxidoreductase</keyword>
<dbReference type="GO" id="GO:0016972">
    <property type="term" value="F:thiol oxidase activity"/>
    <property type="evidence" value="ECO:0007669"/>
    <property type="project" value="InterPro"/>
</dbReference>
<dbReference type="SUPFAM" id="SSF110019">
    <property type="entry name" value="ERO1-like"/>
    <property type="match status" value="1"/>
</dbReference>
<dbReference type="AlphaFoldDB" id="A0AAD1UNN0"/>
<feature type="transmembrane region" description="Helical" evidence="19">
    <location>
        <begin position="394"/>
        <end position="414"/>
    </location>
</feature>
<keyword evidence="7" id="KW-0732">Signal</keyword>
<evidence type="ECO:0000256" key="16">
    <source>
        <dbReference type="PIRSR" id="PIRSR017205-1"/>
    </source>
</evidence>